<sequence length="151" mass="17196">MSRPSITTVQSCLFLATPCIQRPIKLVKALTAIDEEMERIRGKVQTKTVHFILSFATSRIRNLNLNLKLEIVEIFAYDTSPTTTNSHFLATFYIHIHVSPSQIFSAHNLCRVTSTCWFGHLRTANPTKHSVKNPPDVKFKFLSTDILAYFV</sequence>
<organism evidence="1 2">
    <name type="scientific">Lindgomyces ingoldianus</name>
    <dbReference type="NCBI Taxonomy" id="673940"/>
    <lineage>
        <taxon>Eukaryota</taxon>
        <taxon>Fungi</taxon>
        <taxon>Dikarya</taxon>
        <taxon>Ascomycota</taxon>
        <taxon>Pezizomycotina</taxon>
        <taxon>Dothideomycetes</taxon>
        <taxon>Pleosporomycetidae</taxon>
        <taxon>Pleosporales</taxon>
        <taxon>Lindgomycetaceae</taxon>
        <taxon>Lindgomyces</taxon>
    </lineage>
</organism>
<accession>A0ACB6QH00</accession>
<protein>
    <submittedName>
        <fullName evidence="1">Uncharacterized protein</fullName>
    </submittedName>
</protein>
<proteinExistence type="predicted"/>
<evidence type="ECO:0000313" key="2">
    <source>
        <dbReference type="Proteomes" id="UP000799755"/>
    </source>
</evidence>
<keyword evidence="2" id="KW-1185">Reference proteome</keyword>
<comment type="caution">
    <text evidence="1">The sequence shown here is derived from an EMBL/GenBank/DDBJ whole genome shotgun (WGS) entry which is preliminary data.</text>
</comment>
<name>A0ACB6QH00_9PLEO</name>
<dbReference type="Proteomes" id="UP000799755">
    <property type="component" value="Unassembled WGS sequence"/>
</dbReference>
<reference evidence="1" key="1">
    <citation type="journal article" date="2020" name="Stud. Mycol.">
        <title>101 Dothideomycetes genomes: a test case for predicting lifestyles and emergence of pathogens.</title>
        <authorList>
            <person name="Haridas S."/>
            <person name="Albert R."/>
            <person name="Binder M."/>
            <person name="Bloem J."/>
            <person name="Labutti K."/>
            <person name="Salamov A."/>
            <person name="Andreopoulos B."/>
            <person name="Baker S."/>
            <person name="Barry K."/>
            <person name="Bills G."/>
            <person name="Bluhm B."/>
            <person name="Cannon C."/>
            <person name="Castanera R."/>
            <person name="Culley D."/>
            <person name="Daum C."/>
            <person name="Ezra D."/>
            <person name="Gonzalez J."/>
            <person name="Henrissat B."/>
            <person name="Kuo A."/>
            <person name="Liang C."/>
            <person name="Lipzen A."/>
            <person name="Lutzoni F."/>
            <person name="Magnuson J."/>
            <person name="Mondo S."/>
            <person name="Nolan M."/>
            <person name="Ohm R."/>
            <person name="Pangilinan J."/>
            <person name="Park H.-J."/>
            <person name="Ramirez L."/>
            <person name="Alfaro M."/>
            <person name="Sun H."/>
            <person name="Tritt A."/>
            <person name="Yoshinaga Y."/>
            <person name="Zwiers L.-H."/>
            <person name="Turgeon B."/>
            <person name="Goodwin S."/>
            <person name="Spatafora J."/>
            <person name="Crous P."/>
            <person name="Grigoriev I."/>
        </authorList>
    </citation>
    <scope>NUCLEOTIDE SEQUENCE</scope>
    <source>
        <strain evidence="1">ATCC 200398</strain>
    </source>
</reference>
<evidence type="ECO:0000313" key="1">
    <source>
        <dbReference type="EMBL" id="KAF2466248.1"/>
    </source>
</evidence>
<dbReference type="EMBL" id="MU003525">
    <property type="protein sequence ID" value="KAF2466248.1"/>
    <property type="molecule type" value="Genomic_DNA"/>
</dbReference>
<gene>
    <name evidence="1" type="ORF">BDR25DRAFT_359613</name>
</gene>